<evidence type="ECO:0000256" key="1">
    <source>
        <dbReference type="SAM" id="MobiDB-lite"/>
    </source>
</evidence>
<accession>A0ABR2FPW1</accession>
<gene>
    <name evidence="2" type="ORF">V6N12_068358</name>
</gene>
<dbReference type="Proteomes" id="UP001472677">
    <property type="component" value="Unassembled WGS sequence"/>
</dbReference>
<name>A0ABR2FPW1_9ROSI</name>
<comment type="caution">
    <text evidence="2">The sequence shown here is derived from an EMBL/GenBank/DDBJ whole genome shotgun (WGS) entry which is preliminary data.</text>
</comment>
<reference evidence="2 3" key="1">
    <citation type="journal article" date="2024" name="G3 (Bethesda)">
        <title>Genome assembly of Hibiscus sabdariffa L. provides insights into metabolisms of medicinal natural products.</title>
        <authorList>
            <person name="Kim T."/>
        </authorList>
    </citation>
    <scope>NUCLEOTIDE SEQUENCE [LARGE SCALE GENOMIC DNA]</scope>
    <source>
        <strain evidence="2">TK-2024</strain>
        <tissue evidence="2">Old leaves</tissue>
    </source>
</reference>
<feature type="region of interest" description="Disordered" evidence="1">
    <location>
        <begin position="45"/>
        <end position="91"/>
    </location>
</feature>
<sequence>MGQADRAVAVGSRSHGLAPWDKTMVGSADMAERRVLVRSTVRPAEEKRVGATLRQVPISKRADAVGPPRARQGPGRSQERGRGARHSPDAACEAQRTGLSDCTRCLAPLPTTTMQRQCQGMSGIGEGNPDRTGTPVTRACRHENEGIIQWAYHWPCENTRAHACRTPSRTPDCTQARKTTRVIPRNAGYAAERDHRDAPARRLLC</sequence>
<evidence type="ECO:0000313" key="3">
    <source>
        <dbReference type="Proteomes" id="UP001472677"/>
    </source>
</evidence>
<dbReference type="EMBL" id="JBBPBM010000005">
    <property type="protein sequence ID" value="KAK8584108.1"/>
    <property type="molecule type" value="Genomic_DNA"/>
</dbReference>
<keyword evidence="3" id="KW-1185">Reference proteome</keyword>
<protein>
    <submittedName>
        <fullName evidence="2">Uncharacterized protein</fullName>
    </submittedName>
</protein>
<organism evidence="2 3">
    <name type="scientific">Hibiscus sabdariffa</name>
    <name type="common">roselle</name>
    <dbReference type="NCBI Taxonomy" id="183260"/>
    <lineage>
        <taxon>Eukaryota</taxon>
        <taxon>Viridiplantae</taxon>
        <taxon>Streptophyta</taxon>
        <taxon>Embryophyta</taxon>
        <taxon>Tracheophyta</taxon>
        <taxon>Spermatophyta</taxon>
        <taxon>Magnoliopsida</taxon>
        <taxon>eudicotyledons</taxon>
        <taxon>Gunneridae</taxon>
        <taxon>Pentapetalae</taxon>
        <taxon>rosids</taxon>
        <taxon>malvids</taxon>
        <taxon>Malvales</taxon>
        <taxon>Malvaceae</taxon>
        <taxon>Malvoideae</taxon>
        <taxon>Hibiscus</taxon>
    </lineage>
</organism>
<feature type="compositionally biased region" description="Basic and acidic residues" evidence="1">
    <location>
        <begin position="77"/>
        <end position="88"/>
    </location>
</feature>
<proteinExistence type="predicted"/>
<evidence type="ECO:0000313" key="2">
    <source>
        <dbReference type="EMBL" id="KAK8584108.1"/>
    </source>
</evidence>
<feature type="region of interest" description="Disordered" evidence="1">
    <location>
        <begin position="1"/>
        <end position="20"/>
    </location>
</feature>